<evidence type="ECO:0000313" key="1">
    <source>
        <dbReference type="EMBL" id="CAG8837879.1"/>
    </source>
</evidence>
<sequence length="42" mass="4688">SRPNISMRISLLPKILNKAFETDAPIATVFYCNCEENDTKSG</sequence>
<feature type="non-terminal residue" evidence="1">
    <location>
        <position position="1"/>
    </location>
</feature>
<proteinExistence type="predicted"/>
<organism evidence="1 2">
    <name type="scientific">Racocetra persica</name>
    <dbReference type="NCBI Taxonomy" id="160502"/>
    <lineage>
        <taxon>Eukaryota</taxon>
        <taxon>Fungi</taxon>
        <taxon>Fungi incertae sedis</taxon>
        <taxon>Mucoromycota</taxon>
        <taxon>Glomeromycotina</taxon>
        <taxon>Glomeromycetes</taxon>
        <taxon>Diversisporales</taxon>
        <taxon>Gigasporaceae</taxon>
        <taxon>Racocetra</taxon>
    </lineage>
</organism>
<reference evidence="1" key="1">
    <citation type="submission" date="2021-06" db="EMBL/GenBank/DDBJ databases">
        <authorList>
            <person name="Kallberg Y."/>
            <person name="Tangrot J."/>
            <person name="Rosling A."/>
        </authorList>
    </citation>
    <scope>NUCLEOTIDE SEQUENCE</scope>
    <source>
        <strain evidence="1">MA461A</strain>
    </source>
</reference>
<protein>
    <submittedName>
        <fullName evidence="1">10801_t:CDS:1</fullName>
    </submittedName>
</protein>
<feature type="non-terminal residue" evidence="1">
    <location>
        <position position="42"/>
    </location>
</feature>
<dbReference type="Proteomes" id="UP000789920">
    <property type="component" value="Unassembled WGS sequence"/>
</dbReference>
<keyword evidence="2" id="KW-1185">Reference proteome</keyword>
<dbReference type="EMBL" id="CAJVQC010118898">
    <property type="protein sequence ID" value="CAG8837879.1"/>
    <property type="molecule type" value="Genomic_DNA"/>
</dbReference>
<comment type="caution">
    <text evidence="1">The sequence shown here is derived from an EMBL/GenBank/DDBJ whole genome shotgun (WGS) entry which is preliminary data.</text>
</comment>
<gene>
    <name evidence="1" type="ORF">RPERSI_LOCUS30463</name>
</gene>
<name>A0ACA9SF36_9GLOM</name>
<accession>A0ACA9SF36</accession>
<evidence type="ECO:0000313" key="2">
    <source>
        <dbReference type="Proteomes" id="UP000789920"/>
    </source>
</evidence>